<dbReference type="EMBL" id="CATOUU010001120">
    <property type="protein sequence ID" value="CAI9973350.1"/>
    <property type="molecule type" value="Genomic_DNA"/>
</dbReference>
<dbReference type="AlphaFoldDB" id="A0AA86R9R3"/>
<dbReference type="EMBL" id="CAXDID020000425">
    <property type="protein sequence ID" value="CAL6090211.1"/>
    <property type="molecule type" value="Genomic_DNA"/>
</dbReference>
<evidence type="ECO:0000256" key="1">
    <source>
        <dbReference type="SAM" id="MobiDB-lite"/>
    </source>
</evidence>
<reference evidence="2" key="1">
    <citation type="submission" date="2023-06" db="EMBL/GenBank/DDBJ databases">
        <authorList>
            <person name="Kurt Z."/>
        </authorList>
    </citation>
    <scope>NUCLEOTIDE SEQUENCE</scope>
</reference>
<organism evidence="2">
    <name type="scientific">Hexamita inflata</name>
    <dbReference type="NCBI Taxonomy" id="28002"/>
    <lineage>
        <taxon>Eukaryota</taxon>
        <taxon>Metamonada</taxon>
        <taxon>Diplomonadida</taxon>
        <taxon>Hexamitidae</taxon>
        <taxon>Hexamitinae</taxon>
        <taxon>Hexamita</taxon>
    </lineage>
</organism>
<evidence type="ECO:0000313" key="3">
    <source>
        <dbReference type="EMBL" id="CAL6090211.1"/>
    </source>
</evidence>
<reference evidence="3 4" key="2">
    <citation type="submission" date="2024-07" db="EMBL/GenBank/DDBJ databases">
        <authorList>
            <person name="Akdeniz Z."/>
        </authorList>
    </citation>
    <scope>NUCLEOTIDE SEQUENCE [LARGE SCALE GENOMIC DNA]</scope>
</reference>
<gene>
    <name evidence="2" type="ORF">HINF_LOCUS60995</name>
    <name evidence="3" type="ORF">HINF_LOCUS65203</name>
</gene>
<feature type="region of interest" description="Disordered" evidence="1">
    <location>
        <begin position="51"/>
        <end position="73"/>
    </location>
</feature>
<evidence type="ECO:0000313" key="2">
    <source>
        <dbReference type="EMBL" id="CAI9973350.1"/>
    </source>
</evidence>
<evidence type="ECO:0000313" key="4">
    <source>
        <dbReference type="Proteomes" id="UP001642409"/>
    </source>
</evidence>
<proteinExistence type="predicted"/>
<dbReference type="Proteomes" id="UP001642409">
    <property type="component" value="Unassembled WGS sequence"/>
</dbReference>
<comment type="caution">
    <text evidence="2">The sequence shown here is derived from an EMBL/GenBank/DDBJ whole genome shotgun (WGS) entry which is preliminary data.</text>
</comment>
<protein>
    <submittedName>
        <fullName evidence="3">Hypothetical_protein</fullName>
    </submittedName>
</protein>
<sequence>MDISSNITYYQFTQNNNLRLSEDTCTFCVNLKQTDMNLFKPAQTLFNCTQQRQTRNERDNEQHAPQSDPVHNECRSHLPAVELIWVRMNEIEKISQKQPDAKTIKISQEKLQKLKNIEDALGVIDGFLQIVGK</sequence>
<accession>A0AA86R9R3</accession>
<name>A0AA86R9R3_9EUKA</name>
<keyword evidence="4" id="KW-1185">Reference proteome</keyword>